<keyword evidence="6" id="KW-1185">Reference proteome</keyword>
<dbReference type="InterPro" id="IPR050965">
    <property type="entry name" value="UPF0336/Enoyl-CoA_hydratase"/>
</dbReference>
<dbReference type="SUPFAM" id="SSF54637">
    <property type="entry name" value="Thioesterase/thiol ester dehydrase-isomerase"/>
    <property type="match status" value="2"/>
</dbReference>
<dbReference type="InterPro" id="IPR039569">
    <property type="entry name" value="FAS1-like_DH_region"/>
</dbReference>
<proteinExistence type="inferred from homology"/>
<evidence type="ECO:0000313" key="5">
    <source>
        <dbReference type="EMBL" id="MDH6280977.1"/>
    </source>
</evidence>
<organism evidence="5 6">
    <name type="scientific">Prescottella agglutinans</name>
    <dbReference type="NCBI Taxonomy" id="1644129"/>
    <lineage>
        <taxon>Bacteria</taxon>
        <taxon>Bacillati</taxon>
        <taxon>Actinomycetota</taxon>
        <taxon>Actinomycetes</taxon>
        <taxon>Mycobacteriales</taxon>
        <taxon>Nocardiaceae</taxon>
        <taxon>Prescottella</taxon>
    </lineage>
</organism>
<dbReference type="PANTHER" id="PTHR43437">
    <property type="entry name" value="HYDROXYACYL-THIOESTER DEHYDRATASE TYPE 2, MITOCHONDRIAL-RELATED"/>
    <property type="match status" value="1"/>
</dbReference>
<comment type="caution">
    <text evidence="5">The sequence shown here is derived from an EMBL/GenBank/DDBJ whole genome shotgun (WGS) entry which is preliminary data.</text>
</comment>
<reference evidence="5 6" key="1">
    <citation type="submission" date="2023-04" db="EMBL/GenBank/DDBJ databases">
        <title>Forest soil microbial communities from Buena Vista Peninsula, Colon Province, Panama.</title>
        <authorList>
            <person name="Bouskill N."/>
        </authorList>
    </citation>
    <scope>NUCLEOTIDE SEQUENCE [LARGE SCALE GENOMIC DNA]</scope>
    <source>
        <strain evidence="5 6">CFH S0262</strain>
    </source>
</reference>
<dbReference type="Proteomes" id="UP001160334">
    <property type="component" value="Unassembled WGS sequence"/>
</dbReference>
<dbReference type="InterPro" id="IPR002539">
    <property type="entry name" value="MaoC-like_dom"/>
</dbReference>
<evidence type="ECO:0000313" key="6">
    <source>
        <dbReference type="Proteomes" id="UP001160334"/>
    </source>
</evidence>
<dbReference type="Gene3D" id="3.10.129.10">
    <property type="entry name" value="Hotdog Thioesterase"/>
    <property type="match status" value="2"/>
</dbReference>
<dbReference type="Pfam" id="PF01575">
    <property type="entry name" value="MaoC_dehydratas"/>
    <property type="match status" value="1"/>
</dbReference>
<gene>
    <name evidence="5" type="ORF">M2280_002190</name>
</gene>
<dbReference type="RefSeq" id="WP_280760302.1">
    <property type="nucleotide sequence ID" value="NZ_JARXVC010000004.1"/>
</dbReference>
<feature type="region of interest" description="Disordered" evidence="2">
    <location>
        <begin position="60"/>
        <end position="91"/>
    </location>
</feature>
<evidence type="ECO:0000259" key="3">
    <source>
        <dbReference type="Pfam" id="PF01575"/>
    </source>
</evidence>
<dbReference type="InterPro" id="IPR029069">
    <property type="entry name" value="HotDog_dom_sf"/>
</dbReference>
<name>A0ABT6M9J4_9NOCA</name>
<comment type="similarity">
    <text evidence="1">Belongs to the enoyl-CoA hydratase/isomerase family.</text>
</comment>
<evidence type="ECO:0000256" key="1">
    <source>
        <dbReference type="ARBA" id="ARBA00005254"/>
    </source>
</evidence>
<dbReference type="PANTHER" id="PTHR43437:SF3">
    <property type="entry name" value="HYDROXYACYL-THIOESTER DEHYDRATASE TYPE 2, MITOCHONDRIAL"/>
    <property type="match status" value="1"/>
</dbReference>
<feature type="domain" description="FAS1-like dehydratase" evidence="4">
    <location>
        <begin position="5"/>
        <end position="147"/>
    </location>
</feature>
<dbReference type="Pfam" id="PF13452">
    <property type="entry name" value="FAS1_DH_region"/>
    <property type="match status" value="1"/>
</dbReference>
<feature type="domain" description="MaoC-like" evidence="3">
    <location>
        <begin position="199"/>
        <end position="289"/>
    </location>
</feature>
<sequence>MYGLVVHGSHLMQFARAIGDTDPTFEDVGRLSATGADALVAPPTFLMAADHFDPTYSRRPRPGVSWIGSRPPGDGNAAPVGDGNATPSGFHMEQHFTFHRPVRAGDALTADARPGATWEKSGRRAGTLTFSEILTDYRDSDGHVVATARWVSAFVEHTPTVAQPGAVDGGHAVREVREDVSAAGDLAVGGAWTTVLVEDLTRTAIVMYAGASGDFHPLHSDDVHARELGYPGVFAHGMLTMGMTGRAITDRFGHANVLGFGGRFGSQVWPGDTLTARVEVVGLQENESGRTVAELALRTTNQHGVQVFSGSAEVAVD</sequence>
<evidence type="ECO:0000256" key="2">
    <source>
        <dbReference type="SAM" id="MobiDB-lite"/>
    </source>
</evidence>
<dbReference type="EMBL" id="JARXVC010000004">
    <property type="protein sequence ID" value="MDH6280977.1"/>
    <property type="molecule type" value="Genomic_DNA"/>
</dbReference>
<protein>
    <submittedName>
        <fullName evidence="5">Acyl dehydratase</fullName>
    </submittedName>
</protein>
<evidence type="ECO:0000259" key="4">
    <source>
        <dbReference type="Pfam" id="PF13452"/>
    </source>
</evidence>
<accession>A0ABT6M9J4</accession>